<evidence type="ECO:0000256" key="11">
    <source>
        <dbReference type="ARBA" id="ARBA00029960"/>
    </source>
</evidence>
<keyword evidence="8" id="KW-0808">Transferase</keyword>
<evidence type="ECO:0000313" key="15">
    <source>
        <dbReference type="Proteomes" id="UP001212997"/>
    </source>
</evidence>
<dbReference type="PANTHER" id="PTHR22749">
    <property type="entry name" value="RIBOFLAVIN KINASE/FMN ADENYLYLTRANSFERASE"/>
    <property type="match status" value="1"/>
</dbReference>
<comment type="pathway">
    <text evidence="2">Cofactor biosynthesis; FMN biosynthesis; FMN from riboflavin (ATP route): step 1/1.</text>
</comment>
<evidence type="ECO:0000256" key="7">
    <source>
        <dbReference type="ARBA" id="ARBA00022643"/>
    </source>
</evidence>
<evidence type="ECO:0000256" key="12">
    <source>
        <dbReference type="SAM" id="MobiDB-lite"/>
    </source>
</evidence>
<dbReference type="GO" id="GO:0005739">
    <property type="term" value="C:mitochondrion"/>
    <property type="evidence" value="ECO:0007669"/>
    <property type="project" value="TreeGrafter"/>
</dbReference>
<proteinExistence type="inferred from homology"/>
<comment type="caution">
    <text evidence="14">The sequence shown here is derived from an EMBL/GenBank/DDBJ whole genome shotgun (WGS) entry which is preliminary data.</text>
</comment>
<feature type="region of interest" description="Disordered" evidence="12">
    <location>
        <begin position="1"/>
        <end position="36"/>
    </location>
</feature>
<sequence>MGETAAQSATHETREAPIASRKPRPEIVGPDTPEAPFPILLEGEVQRGFGRGGKDLGCPTANLPDESLPSMSTVTETGVYYGYAQVSPYNKEGKLILSEEESSVLPMVMSFGQNPFFKNKHLTAEIHIMHEIKSDFYGHVMKAVVLGYIRPELNYTTQEALIEDIETDKRVAMRCLEREGYQKFKLDPHFGLVLGPKL</sequence>
<evidence type="ECO:0000256" key="1">
    <source>
        <dbReference type="ARBA" id="ARBA00003572"/>
    </source>
</evidence>
<keyword evidence="7" id="KW-0288">FMN</keyword>
<dbReference type="InterPro" id="IPR015865">
    <property type="entry name" value="Riboflavin_kinase_bac/euk"/>
</dbReference>
<comment type="function">
    <text evidence="1">Catalyzes the phosphorylation of riboflavin (vitamin B2) to form flavin mononucleotide (FMN) coenzyme.</text>
</comment>
<keyword evidence="9" id="KW-0547">Nucleotide-binding</keyword>
<evidence type="ECO:0000256" key="2">
    <source>
        <dbReference type="ARBA" id="ARBA00005201"/>
    </source>
</evidence>
<evidence type="ECO:0000256" key="9">
    <source>
        <dbReference type="ARBA" id="ARBA00022741"/>
    </source>
</evidence>
<evidence type="ECO:0000313" key="14">
    <source>
        <dbReference type="EMBL" id="KAJ3481167.1"/>
    </source>
</evidence>
<dbReference type="InterPro" id="IPR023465">
    <property type="entry name" value="Riboflavin_kinase_dom_sf"/>
</dbReference>
<dbReference type="GO" id="GO:0008531">
    <property type="term" value="F:riboflavin kinase activity"/>
    <property type="evidence" value="ECO:0007669"/>
    <property type="project" value="UniProtKB-EC"/>
</dbReference>
<dbReference type="SMART" id="SM00904">
    <property type="entry name" value="Flavokinase"/>
    <property type="match status" value="1"/>
</dbReference>
<dbReference type="EMBL" id="JANAWD010000335">
    <property type="protein sequence ID" value="KAJ3481167.1"/>
    <property type="molecule type" value="Genomic_DNA"/>
</dbReference>
<evidence type="ECO:0000259" key="13">
    <source>
        <dbReference type="SMART" id="SM00904"/>
    </source>
</evidence>
<dbReference type="GO" id="GO:0005524">
    <property type="term" value="F:ATP binding"/>
    <property type="evidence" value="ECO:0007669"/>
    <property type="project" value="UniProtKB-KW"/>
</dbReference>
<feature type="domain" description="Riboflavin kinase" evidence="13">
    <location>
        <begin position="39"/>
        <end position="177"/>
    </location>
</feature>
<dbReference type="PANTHER" id="PTHR22749:SF6">
    <property type="entry name" value="RIBOFLAVIN KINASE"/>
    <property type="match status" value="1"/>
</dbReference>
<dbReference type="Proteomes" id="UP001212997">
    <property type="component" value="Unassembled WGS sequence"/>
</dbReference>
<evidence type="ECO:0000256" key="3">
    <source>
        <dbReference type="ARBA" id="ARBA00010108"/>
    </source>
</evidence>
<dbReference type="EC" id="2.7.1.26" evidence="4"/>
<evidence type="ECO:0000256" key="5">
    <source>
        <dbReference type="ARBA" id="ARBA00017394"/>
    </source>
</evidence>
<evidence type="ECO:0000256" key="4">
    <source>
        <dbReference type="ARBA" id="ARBA00012105"/>
    </source>
</evidence>
<feature type="compositionally biased region" description="Polar residues" evidence="12">
    <location>
        <begin position="1"/>
        <end position="10"/>
    </location>
</feature>
<comment type="similarity">
    <text evidence="3">Belongs to the flavokinase family.</text>
</comment>
<evidence type="ECO:0000256" key="8">
    <source>
        <dbReference type="ARBA" id="ARBA00022679"/>
    </source>
</evidence>
<dbReference type="InterPro" id="IPR023468">
    <property type="entry name" value="Riboflavin_kinase"/>
</dbReference>
<dbReference type="SUPFAM" id="SSF82114">
    <property type="entry name" value="Riboflavin kinase-like"/>
    <property type="match status" value="1"/>
</dbReference>
<dbReference type="Gene3D" id="2.40.30.30">
    <property type="entry name" value="Riboflavin kinase-like"/>
    <property type="match status" value="1"/>
</dbReference>
<protein>
    <recommendedName>
        <fullName evidence="5">Riboflavin kinase</fullName>
        <ecNumber evidence="4">2.7.1.26</ecNumber>
    </recommendedName>
    <alternativeName>
        <fullName evidence="11">Flavin mononucleotide kinase 1</fullName>
    </alternativeName>
</protein>
<keyword evidence="15" id="KW-1185">Reference proteome</keyword>
<accession>A0AAD5V3K9</accession>
<dbReference type="Pfam" id="PF01687">
    <property type="entry name" value="Flavokinase"/>
    <property type="match status" value="1"/>
</dbReference>
<reference evidence="14" key="1">
    <citation type="submission" date="2022-07" db="EMBL/GenBank/DDBJ databases">
        <title>Genome Sequence of Physisporinus lineatus.</title>
        <authorList>
            <person name="Buettner E."/>
        </authorList>
    </citation>
    <scope>NUCLEOTIDE SEQUENCE</scope>
    <source>
        <strain evidence="14">VT162</strain>
    </source>
</reference>
<name>A0AAD5V3K9_9APHY</name>
<keyword evidence="6" id="KW-0285">Flavoprotein</keyword>
<keyword evidence="10" id="KW-0067">ATP-binding</keyword>
<gene>
    <name evidence="14" type="ORF">NLI96_g7845</name>
</gene>
<dbReference type="GO" id="GO:0009231">
    <property type="term" value="P:riboflavin biosynthetic process"/>
    <property type="evidence" value="ECO:0007669"/>
    <property type="project" value="InterPro"/>
</dbReference>
<evidence type="ECO:0000256" key="10">
    <source>
        <dbReference type="ARBA" id="ARBA00022840"/>
    </source>
</evidence>
<evidence type="ECO:0000256" key="6">
    <source>
        <dbReference type="ARBA" id="ARBA00022630"/>
    </source>
</evidence>
<dbReference type="AlphaFoldDB" id="A0AAD5V3K9"/>
<organism evidence="14 15">
    <name type="scientific">Meripilus lineatus</name>
    <dbReference type="NCBI Taxonomy" id="2056292"/>
    <lineage>
        <taxon>Eukaryota</taxon>
        <taxon>Fungi</taxon>
        <taxon>Dikarya</taxon>
        <taxon>Basidiomycota</taxon>
        <taxon>Agaricomycotina</taxon>
        <taxon>Agaricomycetes</taxon>
        <taxon>Polyporales</taxon>
        <taxon>Meripilaceae</taxon>
        <taxon>Meripilus</taxon>
    </lineage>
</organism>
<dbReference type="GO" id="GO:0009398">
    <property type="term" value="P:FMN biosynthetic process"/>
    <property type="evidence" value="ECO:0007669"/>
    <property type="project" value="TreeGrafter"/>
</dbReference>